<reference evidence="2 3" key="1">
    <citation type="submission" date="2021-05" db="EMBL/GenBank/DDBJ databases">
        <title>Complete genome of Nocardioides aquaticus KCTC 9944T isolated from meromictic and hypersaline Ekho Lake, Antarctica.</title>
        <authorList>
            <person name="Hwang K."/>
            <person name="Kim K.M."/>
            <person name="Choe H."/>
        </authorList>
    </citation>
    <scope>NUCLEOTIDE SEQUENCE [LARGE SCALE GENOMIC DNA]</scope>
    <source>
        <strain evidence="2 3">KCTC 9944</strain>
    </source>
</reference>
<organism evidence="2 3">
    <name type="scientific">Nocardioides aquaticus</name>
    <dbReference type="NCBI Taxonomy" id="160826"/>
    <lineage>
        <taxon>Bacteria</taxon>
        <taxon>Bacillati</taxon>
        <taxon>Actinomycetota</taxon>
        <taxon>Actinomycetes</taxon>
        <taxon>Propionibacteriales</taxon>
        <taxon>Nocardioidaceae</taxon>
        <taxon>Nocardioides</taxon>
    </lineage>
</organism>
<dbReference type="EC" id="2.3.1.189" evidence="2"/>
<keyword evidence="2" id="KW-0808">Transferase</keyword>
<sequence>MSAPDQPVVRPMRPEDVPAAERLKAETFHQVDARMLPRSVPLPERRSPERGRAWVERTHHLLRTDPGGCWVAEDEDGLAGFATSLTRELMWILATYAVRPDLQGRGTGRVLLEAALHHGRGCLRGMLCSSDDPRAFRRYRLAGFTMHPFLTLRGTVDRSAIPLLRRVREATPADTDLMDSVDRRTRGAAHGPDHALMQRTWRPVVCDSGTGSGYAYLAADGSVALLAATDRRTATELLWTALADGSADGSVQQVHHVTAANEWAVDVAMTARMEVTTSGFLAVRGMRPPAPYLPSGALL</sequence>
<name>A0ABX8EKH5_9ACTN</name>
<dbReference type="EMBL" id="CP075371">
    <property type="protein sequence ID" value="QVT79113.1"/>
    <property type="molecule type" value="Genomic_DNA"/>
</dbReference>
<keyword evidence="2" id="KW-0012">Acyltransferase</keyword>
<dbReference type="Proteomes" id="UP000679307">
    <property type="component" value="Chromosome"/>
</dbReference>
<evidence type="ECO:0000313" key="3">
    <source>
        <dbReference type="Proteomes" id="UP000679307"/>
    </source>
</evidence>
<evidence type="ECO:0000313" key="2">
    <source>
        <dbReference type="EMBL" id="QVT79113.1"/>
    </source>
</evidence>
<dbReference type="GO" id="GO:0035447">
    <property type="term" value="F:mycothiol synthase activity"/>
    <property type="evidence" value="ECO:0007669"/>
    <property type="project" value="UniProtKB-EC"/>
</dbReference>
<dbReference type="RefSeq" id="WP_246535895.1">
    <property type="nucleotide sequence ID" value="NZ_BAAAHS010000024.1"/>
</dbReference>
<dbReference type="InterPro" id="IPR000182">
    <property type="entry name" value="GNAT_dom"/>
</dbReference>
<protein>
    <submittedName>
        <fullName evidence="2">Mycothiol acetyltransferase</fullName>
        <ecNumber evidence="2">2.3.1.189</ecNumber>
    </submittedName>
</protein>
<feature type="domain" description="N-acetyltransferase" evidence="1">
    <location>
        <begin position="49"/>
        <end position="144"/>
    </location>
</feature>
<keyword evidence="3" id="KW-1185">Reference proteome</keyword>
<gene>
    <name evidence="2" type="primary">mshD_5</name>
    <name evidence="2" type="ORF">ENKNEFLB_01493</name>
</gene>
<evidence type="ECO:0000259" key="1">
    <source>
        <dbReference type="Pfam" id="PF00583"/>
    </source>
</evidence>
<proteinExistence type="predicted"/>
<dbReference type="Pfam" id="PF00583">
    <property type="entry name" value="Acetyltransf_1"/>
    <property type="match status" value="1"/>
</dbReference>
<dbReference type="CDD" id="cd04301">
    <property type="entry name" value="NAT_SF"/>
    <property type="match status" value="1"/>
</dbReference>
<accession>A0ABX8EKH5</accession>